<protein>
    <submittedName>
        <fullName evidence="3">Tripartite-type tricarboxylate transporter receptor subunit TctC</fullName>
    </submittedName>
</protein>
<dbReference type="RefSeq" id="WP_133769473.1">
    <property type="nucleotide sequence ID" value="NZ_SNZR01000011.1"/>
</dbReference>
<sequence>MVRFTRRVAACLMLLALPAIGSAHAQDAYPSRPLKIIVPFAAGGPTDLVARVLGEAMSQDLKQPVVVENRPGANGNVATEAVARSDPDGYTLLYNSSHVAISPAIYAKLSFDPRKDLAPVSLTAMLPLVVVANPQLPIRTMKDFVEYAKARPGQISYGSGGVGNVTHLAMALILKLNGLEAVHVPFRGTAPALAAVASGHIQVSTDAVNSAQGLTNGGQVRGLAVLSDKRSPVTPDVPTMEEAGLGKLEIGAWQGMMVAGGTPKPIVERLHASVVKALADPGVKEKLAVQGATILATSPEDYARYLDAEIIRWTEVARDAGIKAQ</sequence>
<dbReference type="InterPro" id="IPR005064">
    <property type="entry name" value="BUG"/>
</dbReference>
<dbReference type="OrthoDB" id="7375033at2"/>
<name>A0A4R7CCQ2_9HYPH</name>
<gene>
    <name evidence="3" type="ORF">EV668_1885</name>
</gene>
<evidence type="ECO:0000256" key="2">
    <source>
        <dbReference type="SAM" id="SignalP"/>
    </source>
</evidence>
<evidence type="ECO:0000313" key="4">
    <source>
        <dbReference type="Proteomes" id="UP000295122"/>
    </source>
</evidence>
<comment type="similarity">
    <text evidence="1">Belongs to the UPF0065 (bug) family.</text>
</comment>
<dbReference type="SUPFAM" id="SSF53850">
    <property type="entry name" value="Periplasmic binding protein-like II"/>
    <property type="match status" value="1"/>
</dbReference>
<dbReference type="AlphaFoldDB" id="A0A4R7CCQ2"/>
<dbReference type="PANTHER" id="PTHR42928:SF5">
    <property type="entry name" value="BLR1237 PROTEIN"/>
    <property type="match status" value="1"/>
</dbReference>
<keyword evidence="3" id="KW-0675">Receptor</keyword>
<dbReference type="Gene3D" id="3.40.190.10">
    <property type="entry name" value="Periplasmic binding protein-like II"/>
    <property type="match status" value="1"/>
</dbReference>
<dbReference type="InterPro" id="IPR042100">
    <property type="entry name" value="Bug_dom1"/>
</dbReference>
<keyword evidence="4" id="KW-1185">Reference proteome</keyword>
<dbReference type="PANTHER" id="PTHR42928">
    <property type="entry name" value="TRICARBOXYLATE-BINDING PROTEIN"/>
    <property type="match status" value="1"/>
</dbReference>
<feature type="chain" id="PRO_5020717674" evidence="2">
    <location>
        <begin position="26"/>
        <end position="325"/>
    </location>
</feature>
<evidence type="ECO:0000313" key="3">
    <source>
        <dbReference type="EMBL" id="TDR94597.1"/>
    </source>
</evidence>
<dbReference type="CDD" id="cd13578">
    <property type="entry name" value="PBP2_Bug27"/>
    <property type="match status" value="1"/>
</dbReference>
<dbReference type="Pfam" id="PF03401">
    <property type="entry name" value="TctC"/>
    <property type="match status" value="1"/>
</dbReference>
<comment type="caution">
    <text evidence="3">The sequence shown here is derived from an EMBL/GenBank/DDBJ whole genome shotgun (WGS) entry which is preliminary data.</text>
</comment>
<dbReference type="Gene3D" id="3.40.190.150">
    <property type="entry name" value="Bordetella uptake gene, domain 1"/>
    <property type="match status" value="1"/>
</dbReference>
<proteinExistence type="inferred from homology"/>
<accession>A0A4R7CCQ2</accession>
<evidence type="ECO:0000256" key="1">
    <source>
        <dbReference type="ARBA" id="ARBA00006987"/>
    </source>
</evidence>
<organism evidence="3 4">
    <name type="scientific">Enterovirga rhinocerotis</name>
    <dbReference type="NCBI Taxonomy" id="1339210"/>
    <lineage>
        <taxon>Bacteria</taxon>
        <taxon>Pseudomonadati</taxon>
        <taxon>Pseudomonadota</taxon>
        <taxon>Alphaproteobacteria</taxon>
        <taxon>Hyphomicrobiales</taxon>
        <taxon>Methylobacteriaceae</taxon>
        <taxon>Enterovirga</taxon>
    </lineage>
</organism>
<feature type="signal peptide" evidence="2">
    <location>
        <begin position="1"/>
        <end position="25"/>
    </location>
</feature>
<dbReference type="Proteomes" id="UP000295122">
    <property type="component" value="Unassembled WGS sequence"/>
</dbReference>
<dbReference type="EMBL" id="SNZR01000011">
    <property type="protein sequence ID" value="TDR94597.1"/>
    <property type="molecule type" value="Genomic_DNA"/>
</dbReference>
<dbReference type="PIRSF" id="PIRSF017082">
    <property type="entry name" value="YflP"/>
    <property type="match status" value="1"/>
</dbReference>
<reference evidence="3 4" key="1">
    <citation type="submission" date="2019-03" db="EMBL/GenBank/DDBJ databases">
        <title>Genomic Encyclopedia of Type Strains, Phase IV (KMG-IV): sequencing the most valuable type-strain genomes for metagenomic binning, comparative biology and taxonomic classification.</title>
        <authorList>
            <person name="Goeker M."/>
        </authorList>
    </citation>
    <scope>NUCLEOTIDE SEQUENCE [LARGE SCALE GENOMIC DNA]</scope>
    <source>
        <strain evidence="3 4">DSM 25903</strain>
    </source>
</reference>
<keyword evidence="2" id="KW-0732">Signal</keyword>